<comment type="similarity">
    <text evidence="1">Belongs to the transposase 11 family.</text>
</comment>
<gene>
    <name evidence="6" type="ORF">LCGC14_2668320</name>
</gene>
<dbReference type="EMBL" id="LAZR01046715">
    <property type="protein sequence ID" value="KKK95885.1"/>
    <property type="molecule type" value="Genomic_DNA"/>
</dbReference>
<comment type="caution">
    <text evidence="6">The sequence shown here is derived from an EMBL/GenBank/DDBJ whole genome shotgun (WGS) entry which is preliminary data.</text>
</comment>
<dbReference type="NCBIfam" id="NF033592">
    <property type="entry name" value="transpos_IS4_1"/>
    <property type="match status" value="1"/>
</dbReference>
<dbReference type="Gene3D" id="3.90.350.10">
    <property type="entry name" value="Transposase Inhibitor Protein From Tn5, Chain A, domain 1"/>
    <property type="match status" value="1"/>
</dbReference>
<keyword evidence="3" id="KW-0238">DNA-binding</keyword>
<dbReference type="InterPro" id="IPR047952">
    <property type="entry name" value="Transpos_IS4"/>
</dbReference>
<evidence type="ECO:0000256" key="2">
    <source>
        <dbReference type="ARBA" id="ARBA00022578"/>
    </source>
</evidence>
<keyword evidence="2" id="KW-0815">Transposition</keyword>
<evidence type="ECO:0000256" key="1">
    <source>
        <dbReference type="ARBA" id="ARBA00010075"/>
    </source>
</evidence>
<dbReference type="SUPFAM" id="SSF53098">
    <property type="entry name" value="Ribonuclease H-like"/>
    <property type="match status" value="1"/>
</dbReference>
<accession>A0A0F9ACB1</accession>
<dbReference type="PANTHER" id="PTHR33258">
    <property type="entry name" value="TRANSPOSASE INSL FOR INSERTION SEQUENCE ELEMENT IS186A-RELATED"/>
    <property type="match status" value="1"/>
</dbReference>
<feature type="domain" description="Transposase IS4-like" evidence="5">
    <location>
        <begin position="166"/>
        <end position="345"/>
    </location>
</feature>
<sequence length="365" mass="41970">MDTEKFNENWDVLLKFLPEGWEEQAKLLGALTRQRKVDTPQKLLRLLMIHLADGCSLKETVTRAEAGNLAELSAVALLKRLRTSSEWLRWIAISLLKNRGVLIEKPEWLEGYNVRTVDASIISELGSTGTDWRLHYSLQLFGLYCDAFNITRPIVGESFTNFSISKGDLLIGDRIYCTLRGMHYLKEKEGDFIVRYRHKSCELLTRSGNKFLLHNELSSLKIGEVADWQLFIKGKEYQPLLVRLCAIKKSEEAAKRSIKRTLREMSKKQKKISPETLELQGYVILLTSISNGVIFGKRVMEIYRCRWQIELAFKRLKSIMGLGHLPKKDLESARAWLHGKLVVALLVQAIVDEGRFFSPWGYPLK</sequence>
<dbReference type="AlphaFoldDB" id="A0A0F9ACB1"/>
<protein>
    <recommendedName>
        <fullName evidence="5">Transposase IS4-like domain-containing protein</fullName>
    </recommendedName>
</protein>
<dbReference type="GO" id="GO:0006313">
    <property type="term" value="P:DNA transposition"/>
    <property type="evidence" value="ECO:0007669"/>
    <property type="project" value="InterPro"/>
</dbReference>
<reference evidence="6" key="1">
    <citation type="journal article" date="2015" name="Nature">
        <title>Complex archaea that bridge the gap between prokaryotes and eukaryotes.</title>
        <authorList>
            <person name="Spang A."/>
            <person name="Saw J.H."/>
            <person name="Jorgensen S.L."/>
            <person name="Zaremba-Niedzwiedzka K."/>
            <person name="Martijn J."/>
            <person name="Lind A.E."/>
            <person name="van Eijk R."/>
            <person name="Schleper C."/>
            <person name="Guy L."/>
            <person name="Ettema T.J."/>
        </authorList>
    </citation>
    <scope>NUCLEOTIDE SEQUENCE</scope>
</reference>
<keyword evidence="4" id="KW-0233">DNA recombination</keyword>
<dbReference type="InterPro" id="IPR002559">
    <property type="entry name" value="Transposase_11"/>
</dbReference>
<evidence type="ECO:0000256" key="3">
    <source>
        <dbReference type="ARBA" id="ARBA00023125"/>
    </source>
</evidence>
<evidence type="ECO:0000313" key="6">
    <source>
        <dbReference type="EMBL" id="KKK95885.1"/>
    </source>
</evidence>
<name>A0A0F9ACB1_9ZZZZ</name>
<proteinExistence type="inferred from homology"/>
<dbReference type="GO" id="GO:0003677">
    <property type="term" value="F:DNA binding"/>
    <property type="evidence" value="ECO:0007669"/>
    <property type="project" value="UniProtKB-KW"/>
</dbReference>
<dbReference type="PANTHER" id="PTHR33258:SF1">
    <property type="entry name" value="TRANSPOSASE INSL FOR INSERTION SEQUENCE ELEMENT IS186A-RELATED"/>
    <property type="match status" value="1"/>
</dbReference>
<dbReference type="InterPro" id="IPR012337">
    <property type="entry name" value="RNaseH-like_sf"/>
</dbReference>
<dbReference type="GO" id="GO:0004803">
    <property type="term" value="F:transposase activity"/>
    <property type="evidence" value="ECO:0007669"/>
    <property type="project" value="InterPro"/>
</dbReference>
<dbReference type="Pfam" id="PF01609">
    <property type="entry name" value="DDE_Tnp_1"/>
    <property type="match status" value="1"/>
</dbReference>
<evidence type="ECO:0000259" key="5">
    <source>
        <dbReference type="Pfam" id="PF01609"/>
    </source>
</evidence>
<organism evidence="6">
    <name type="scientific">marine sediment metagenome</name>
    <dbReference type="NCBI Taxonomy" id="412755"/>
    <lineage>
        <taxon>unclassified sequences</taxon>
        <taxon>metagenomes</taxon>
        <taxon>ecological metagenomes</taxon>
    </lineage>
</organism>
<evidence type="ECO:0000256" key="4">
    <source>
        <dbReference type="ARBA" id="ARBA00023172"/>
    </source>
</evidence>